<evidence type="ECO:0000256" key="9">
    <source>
        <dbReference type="ARBA" id="ARBA00022989"/>
    </source>
</evidence>
<keyword evidence="12" id="KW-0325">Glycoprotein</keyword>
<keyword evidence="8" id="KW-0735">Signal-anchor</keyword>
<dbReference type="CDD" id="cd00190">
    <property type="entry name" value="Tryp_SPc"/>
    <property type="match status" value="1"/>
</dbReference>
<evidence type="ECO:0000256" key="2">
    <source>
        <dbReference type="ARBA" id="ARBA00022670"/>
    </source>
</evidence>
<keyword evidence="5" id="KW-0812">Transmembrane</keyword>
<organism evidence="19 20">
    <name type="scientific">Amphibalanus amphitrite</name>
    <name type="common">Striped barnacle</name>
    <name type="synonym">Balanus amphitrite</name>
    <dbReference type="NCBI Taxonomy" id="1232801"/>
    <lineage>
        <taxon>Eukaryota</taxon>
        <taxon>Metazoa</taxon>
        <taxon>Ecdysozoa</taxon>
        <taxon>Arthropoda</taxon>
        <taxon>Crustacea</taxon>
        <taxon>Multicrustacea</taxon>
        <taxon>Cirripedia</taxon>
        <taxon>Thoracica</taxon>
        <taxon>Thoracicalcarea</taxon>
        <taxon>Balanomorpha</taxon>
        <taxon>Balanoidea</taxon>
        <taxon>Balanidae</taxon>
        <taxon>Amphibalaninae</taxon>
        <taxon>Amphibalanus</taxon>
    </lineage>
</organism>
<feature type="disulfide bond" evidence="13">
    <location>
        <begin position="1399"/>
        <end position="1414"/>
    </location>
</feature>
<dbReference type="PANTHER" id="PTHR24252">
    <property type="entry name" value="ACROSIN-RELATED"/>
    <property type="match status" value="1"/>
</dbReference>
<evidence type="ECO:0000256" key="15">
    <source>
        <dbReference type="RuleBase" id="RU363034"/>
    </source>
</evidence>
<evidence type="ECO:0000256" key="7">
    <source>
        <dbReference type="ARBA" id="ARBA00022825"/>
    </source>
</evidence>
<dbReference type="GO" id="GO:0016020">
    <property type="term" value="C:membrane"/>
    <property type="evidence" value="ECO:0007669"/>
    <property type="project" value="UniProtKB-SubCell"/>
</dbReference>
<evidence type="ECO:0000256" key="11">
    <source>
        <dbReference type="ARBA" id="ARBA00023157"/>
    </source>
</evidence>
<name>A0A6A4W6H7_AMPAM</name>
<evidence type="ECO:0000256" key="5">
    <source>
        <dbReference type="ARBA" id="ARBA00022692"/>
    </source>
</evidence>
<dbReference type="Pfam" id="PF00057">
    <property type="entry name" value="Ldl_recept_a"/>
    <property type="match status" value="1"/>
</dbReference>
<dbReference type="InterPro" id="IPR023415">
    <property type="entry name" value="LDLR_class-A_CS"/>
</dbReference>
<evidence type="ECO:0000256" key="8">
    <source>
        <dbReference type="ARBA" id="ARBA00022968"/>
    </source>
</evidence>
<dbReference type="InterPro" id="IPR001254">
    <property type="entry name" value="Trypsin_dom"/>
</dbReference>
<dbReference type="PROSITE" id="PS50287">
    <property type="entry name" value="SRCR_2"/>
    <property type="match status" value="1"/>
</dbReference>
<dbReference type="Gene3D" id="4.10.400.10">
    <property type="entry name" value="Low-density Lipoprotein Receptor"/>
    <property type="match status" value="3"/>
</dbReference>
<evidence type="ECO:0000256" key="1">
    <source>
        <dbReference type="ARBA" id="ARBA00004606"/>
    </source>
</evidence>
<dbReference type="Pfam" id="PF09342">
    <property type="entry name" value="DUF1986"/>
    <property type="match status" value="1"/>
</dbReference>
<feature type="domain" description="Peptidase S1" evidence="17">
    <location>
        <begin position="566"/>
        <end position="794"/>
    </location>
</feature>
<dbReference type="SMART" id="SM00020">
    <property type="entry name" value="Tryp_SPc"/>
    <property type="match status" value="1"/>
</dbReference>
<dbReference type="GO" id="GO:0004252">
    <property type="term" value="F:serine-type endopeptidase activity"/>
    <property type="evidence" value="ECO:0007669"/>
    <property type="project" value="InterPro"/>
</dbReference>
<dbReference type="PANTHER" id="PTHR24252:SF11">
    <property type="entry name" value="ATRIAL NATRIURETIC PEPTIDE-CONVERTING ENZYME ISOFORM X1"/>
    <property type="match status" value="1"/>
</dbReference>
<dbReference type="GO" id="GO:0016757">
    <property type="term" value="F:glycosyltransferase activity"/>
    <property type="evidence" value="ECO:0007669"/>
    <property type="project" value="UniProtKB-KW"/>
</dbReference>
<keyword evidence="2 15" id="KW-0645">Protease</keyword>
<dbReference type="PROSITE" id="PS00135">
    <property type="entry name" value="TRYPSIN_SER"/>
    <property type="match status" value="1"/>
</dbReference>
<proteinExistence type="predicted"/>
<evidence type="ECO:0000259" key="17">
    <source>
        <dbReference type="PROSITE" id="PS50240"/>
    </source>
</evidence>
<keyword evidence="11 13" id="KW-1015">Disulfide bond</keyword>
<dbReference type="Proteomes" id="UP000440578">
    <property type="component" value="Unassembled WGS sequence"/>
</dbReference>
<keyword evidence="9" id="KW-1133">Transmembrane helix</keyword>
<feature type="disulfide bond" evidence="13">
    <location>
        <begin position="313"/>
        <end position="331"/>
    </location>
</feature>
<accession>A0A6A4W6H7</accession>
<feature type="disulfide bond" evidence="13">
    <location>
        <begin position="1266"/>
        <end position="1284"/>
    </location>
</feature>
<keyword evidence="3" id="KW-0328">Glycosyltransferase</keyword>
<dbReference type="SUPFAM" id="SSF56487">
    <property type="entry name" value="SRCR-like"/>
    <property type="match status" value="1"/>
</dbReference>
<feature type="disulfide bond" evidence="13">
    <location>
        <begin position="946"/>
        <end position="961"/>
    </location>
</feature>
<dbReference type="PROSITE" id="PS50240">
    <property type="entry name" value="TRYPSIN_DOM"/>
    <property type="match status" value="1"/>
</dbReference>
<evidence type="ECO:0000256" key="4">
    <source>
        <dbReference type="ARBA" id="ARBA00022679"/>
    </source>
</evidence>
<feature type="compositionally biased region" description="Low complexity" evidence="16">
    <location>
        <begin position="57"/>
        <end position="75"/>
    </location>
</feature>
<evidence type="ECO:0000313" key="20">
    <source>
        <dbReference type="Proteomes" id="UP000440578"/>
    </source>
</evidence>
<dbReference type="InterPro" id="IPR001190">
    <property type="entry name" value="SRCR"/>
</dbReference>
<dbReference type="Pfam" id="PF00089">
    <property type="entry name" value="Trypsin"/>
    <property type="match status" value="1"/>
</dbReference>
<keyword evidence="7 15" id="KW-0720">Serine protease</keyword>
<gene>
    <name evidence="19" type="primary">ndl_1</name>
    <name evidence="19" type="ORF">FJT64_025047</name>
</gene>
<dbReference type="InterPro" id="IPR018114">
    <property type="entry name" value="TRYPSIN_HIS"/>
</dbReference>
<comment type="caution">
    <text evidence="19">The sequence shown here is derived from an EMBL/GenBank/DDBJ whole genome shotgun (WGS) entry which is preliminary data.</text>
</comment>
<evidence type="ECO:0000256" key="10">
    <source>
        <dbReference type="ARBA" id="ARBA00023136"/>
    </source>
</evidence>
<dbReference type="SMART" id="SM00192">
    <property type="entry name" value="LDLa"/>
    <property type="match status" value="8"/>
</dbReference>
<keyword evidence="6 15" id="KW-0378">Hydrolase</keyword>
<comment type="subcellular location">
    <subcellularLocation>
        <location evidence="1">Membrane</location>
        <topology evidence="1">Single-pass type II membrane protein</topology>
    </subcellularLocation>
</comment>
<comment type="caution">
    <text evidence="14">Lacks conserved residue(s) required for the propagation of feature annotation.</text>
</comment>
<dbReference type="Pfam" id="PF02434">
    <property type="entry name" value="Fringe"/>
    <property type="match status" value="1"/>
</dbReference>
<dbReference type="SUPFAM" id="SSF57424">
    <property type="entry name" value="LDL receptor-like module"/>
    <property type="match status" value="4"/>
</dbReference>
<dbReference type="CDD" id="cd00112">
    <property type="entry name" value="LDLa"/>
    <property type="match status" value="3"/>
</dbReference>
<evidence type="ECO:0000256" key="3">
    <source>
        <dbReference type="ARBA" id="ARBA00022676"/>
    </source>
</evidence>
<dbReference type="InterPro" id="IPR036055">
    <property type="entry name" value="LDL_receptor-like_sf"/>
</dbReference>
<dbReference type="InterPro" id="IPR015420">
    <property type="entry name" value="Peptidase_S1A_nudel"/>
</dbReference>
<feature type="disulfide bond" evidence="13">
    <location>
        <begin position="368"/>
        <end position="383"/>
    </location>
</feature>
<feature type="disulfide bond" evidence="13">
    <location>
        <begin position="325"/>
        <end position="340"/>
    </location>
</feature>
<sequence length="1508" mass="164901">MRLAESRSLRRMNVHWAGCVTSTLLGVYIGMQLFALLQGAGPPPPPAVQRQEEGTARHAASLRAARAAAAPRTTAAPPPPPPGPDLLFVGVMTADKFLDSRAVAVYDTWGQTVPGSLEFFTSETSGGPAGCTACKSVIASSRGSYSNITRRYEWFMRADDDVYVRTDRLGRFLRGINSSQPMFIGQAGLGNKAEFGRLSLASQIPVVLDVIPLNATVGPPKPDSYRTVRHTVPEGDLDPRSGSLTALDPWLGVSGGLDPVFDRALIKARSSDWELFYDPEWLPKSMRKTADSAKRMLETEERECPDLSDERDCACAERLLPVLQCDGYFDCPDESDEMSCDGCAVGEFSCSSLPHLRGGRCVPRRHRCDGVEHCDNGRDELACLHLSDDVTPLQVYPLVTSHGFLHRMVSGEWLPVCHNGRDMTQQASEACEGIVGQYTIGVATAGSRAVPGSYGGPFAVLEGTFSATAACSSGTAVYVRCPPPACGHSSRQLTSGREASRRPRSQDRSALSLDASEWDLWRPGPPAPLPPVPSPLPADVELVPVYHSRPDGVHHRLLVPEHDGKIVGGARSAPGRHPWLVAIYKDGVFNCGGTVLTARWVLSAAHCFERFEKYRYEVQAGMLRRHSFAPYEQSRLVTHIIIHPDYNSRVYAHDLALVRLSRPLVLTQWVTPVCLPGQEEPLLEPGSQCTVVGWGQTRQDGPEVQDLMEVEIPVLSFCPEHYDNITIQICAGPLQGGKDSCQGDSGGPLLCSTGDGHWTQYGIVSHGRGCALPNSPGVYTRVSYFLHWILPLIAVDTVGSDRFPVQRCTTRLCRLRGGMCLKESQLCDKHVDCLDLEDERAVSVSISVPVSPFARRTASVQRIGSGLYGRRVPVSQRCDTRPQCGDYSDEASCSLLDYLVKHHPDRVCDRHIDLPEAADEELCCPPDAGQFYCPYSQRSIPLKWCCDRQADCEFGEDEANCVALVDQNSGAVDLDRLGRPLKRRTGPGGRSACTGVQLTCGDPEPVCGHRPALKQLRNLAGPSSGRGVWPMYVTVYVNGVEAGGGTLISASWVILSPEVLAGISPSTDYVSVRAGQYRRQLFTTGDQQTVRVDFQSRDGRVTLLHLSRPLEIGEDVYPACLPPATASGSPSPDTLQKCYAVGWDGDAVTSVKLTVKEVCPEHHLCVMPSTAASCKTSGVWSGAILCQSADRLWHAMAVFREQGPHCFRRPSSWPRLSPHHLQRQLTCLNISLTAPPEIGEIFRVELLESCPPAVAMSEPLCTGHRCHLGQCLHPTQVCNGVPECDDGSDEVDCDFNITSCDVTDGQCECAEDQIQCSESGTCWHYRAFCDGRAGCLSGADEPDVCTCRGFLWLAAPELICDRKVDCKTGDDEFDCQYEVDQFRCYRDATVHLIERSQVCDVTYQCAGGEDEEHCLCLLEHLPPLTPDHTGKLSFNVSENHFGAPRCDASGHLLVRVRGRWVAVPQGMWNEQKSRQVCAKLGYREMTSSEMRPMHGHGSHKSAIYIACE</sequence>
<dbReference type="SUPFAM" id="SSF50494">
    <property type="entry name" value="Trypsin-like serine proteases"/>
    <property type="match status" value="2"/>
</dbReference>
<dbReference type="InterPro" id="IPR003378">
    <property type="entry name" value="Fringe-like_glycosylTrfase"/>
</dbReference>
<dbReference type="FunFam" id="2.40.10.10:FF:000003">
    <property type="entry name" value="Transmembrane serine protease 3"/>
    <property type="match status" value="1"/>
</dbReference>
<evidence type="ECO:0000313" key="19">
    <source>
        <dbReference type="EMBL" id="KAF0302946.1"/>
    </source>
</evidence>
<dbReference type="OrthoDB" id="6411962at2759"/>
<dbReference type="PROSITE" id="PS01209">
    <property type="entry name" value="LDLRA_1"/>
    <property type="match status" value="1"/>
</dbReference>
<dbReference type="InterPro" id="IPR002172">
    <property type="entry name" value="LDrepeatLR_classA_rpt"/>
</dbReference>
<feature type="region of interest" description="Disordered" evidence="16">
    <location>
        <begin position="487"/>
        <end position="510"/>
    </location>
</feature>
<evidence type="ECO:0000256" key="12">
    <source>
        <dbReference type="ARBA" id="ARBA00023180"/>
    </source>
</evidence>
<dbReference type="PROSITE" id="PS00134">
    <property type="entry name" value="TRYPSIN_HIS"/>
    <property type="match status" value="1"/>
</dbReference>
<dbReference type="InterPro" id="IPR033116">
    <property type="entry name" value="TRYPSIN_SER"/>
</dbReference>
<protein>
    <submittedName>
        <fullName evidence="19">Serine protease nudel</fullName>
    </submittedName>
</protein>
<dbReference type="PROSITE" id="PS50068">
    <property type="entry name" value="LDLRA_2"/>
    <property type="match status" value="6"/>
</dbReference>
<evidence type="ECO:0000256" key="14">
    <source>
        <dbReference type="PROSITE-ProRule" id="PRU00196"/>
    </source>
</evidence>
<keyword evidence="20" id="KW-1185">Reference proteome</keyword>
<dbReference type="InterPro" id="IPR009003">
    <property type="entry name" value="Peptidase_S1_PA"/>
</dbReference>
<reference evidence="19 20" key="1">
    <citation type="submission" date="2019-07" db="EMBL/GenBank/DDBJ databases">
        <title>Draft genome assembly of a fouling barnacle, Amphibalanus amphitrite (Darwin, 1854): The first reference genome for Thecostraca.</title>
        <authorList>
            <person name="Kim W."/>
        </authorList>
    </citation>
    <scope>NUCLEOTIDE SEQUENCE [LARGE SCALE GENOMIC DNA]</scope>
    <source>
        <strain evidence="19">SNU_AA5</strain>
        <tissue evidence="19">Soma without cirri and trophi</tissue>
    </source>
</reference>
<evidence type="ECO:0000259" key="18">
    <source>
        <dbReference type="PROSITE" id="PS50287"/>
    </source>
</evidence>
<dbReference type="Gene3D" id="3.90.550.50">
    <property type="match status" value="1"/>
</dbReference>
<dbReference type="EMBL" id="VIIS01000997">
    <property type="protein sequence ID" value="KAF0302946.1"/>
    <property type="molecule type" value="Genomic_DNA"/>
</dbReference>
<feature type="compositionally biased region" description="Basic and acidic residues" evidence="16">
    <location>
        <begin position="498"/>
        <end position="507"/>
    </location>
</feature>
<keyword evidence="4" id="KW-0808">Transferase</keyword>
<evidence type="ECO:0000256" key="13">
    <source>
        <dbReference type="PROSITE-ProRule" id="PRU00124"/>
    </source>
</evidence>
<keyword evidence="10" id="KW-0472">Membrane</keyword>
<evidence type="ECO:0000256" key="16">
    <source>
        <dbReference type="SAM" id="MobiDB-lite"/>
    </source>
</evidence>
<evidence type="ECO:0000256" key="6">
    <source>
        <dbReference type="ARBA" id="ARBA00022801"/>
    </source>
</evidence>
<dbReference type="InterPro" id="IPR036772">
    <property type="entry name" value="SRCR-like_dom_sf"/>
</dbReference>
<feature type="disulfide bond" evidence="13">
    <location>
        <begin position="1278"/>
        <end position="1293"/>
    </location>
</feature>
<feature type="region of interest" description="Disordered" evidence="16">
    <location>
        <begin position="41"/>
        <end position="84"/>
    </location>
</feature>
<dbReference type="PRINTS" id="PR00261">
    <property type="entry name" value="LDLRECEPTOR"/>
</dbReference>
<dbReference type="InterPro" id="IPR043504">
    <property type="entry name" value="Peptidase_S1_PA_chymotrypsin"/>
</dbReference>
<dbReference type="GO" id="GO:0006508">
    <property type="term" value="P:proteolysis"/>
    <property type="evidence" value="ECO:0007669"/>
    <property type="project" value="UniProtKB-KW"/>
</dbReference>
<feature type="domain" description="SRCR" evidence="18">
    <location>
        <begin position="1434"/>
        <end position="1508"/>
    </location>
</feature>
<dbReference type="Gene3D" id="2.40.10.10">
    <property type="entry name" value="Trypsin-like serine proteases"/>
    <property type="match status" value="2"/>
</dbReference>